<evidence type="ECO:0000256" key="1">
    <source>
        <dbReference type="SAM" id="Phobius"/>
    </source>
</evidence>
<keyword evidence="3" id="KW-1185">Reference proteome</keyword>
<feature type="transmembrane region" description="Helical" evidence="1">
    <location>
        <begin position="21"/>
        <end position="44"/>
    </location>
</feature>
<organism evidence="2 3">
    <name type="scientific">Phytobacter diazotrophicus</name>
    <dbReference type="NCBI Taxonomy" id="395631"/>
    <lineage>
        <taxon>Bacteria</taxon>
        <taxon>Pseudomonadati</taxon>
        <taxon>Pseudomonadota</taxon>
        <taxon>Gammaproteobacteria</taxon>
        <taxon>Enterobacterales</taxon>
        <taxon>Enterobacteriaceae</taxon>
        <taxon>Phytobacter</taxon>
    </lineage>
</organism>
<gene>
    <name evidence="2" type="ORF">PDTA9734_52600</name>
</gene>
<sequence>MEIALPSMSHQKWTCADILSSYRFWGIFFFFLIQSLLGTLGSSYGPYFWNSSLSLPTKHISAIISCIQAG</sequence>
<protein>
    <submittedName>
        <fullName evidence="2">Uncharacterized protein</fullName>
    </submittedName>
</protein>
<keyword evidence="1" id="KW-0812">Transmembrane</keyword>
<keyword evidence="1" id="KW-1133">Transmembrane helix</keyword>
<dbReference type="EMBL" id="AP025334">
    <property type="protein sequence ID" value="BDD53773.1"/>
    <property type="molecule type" value="Genomic_DNA"/>
</dbReference>
<reference evidence="2 3" key="1">
    <citation type="submission" date="2021-12" db="EMBL/GenBank/DDBJ databases">
        <title>Complete genome sequence of Phytobacter diazotrophicus TA9734.</title>
        <authorList>
            <person name="Kubota H."/>
            <person name="Nakayama Y."/>
            <person name="Ariyoshi T."/>
        </authorList>
    </citation>
    <scope>NUCLEOTIDE SEQUENCE [LARGE SCALE GENOMIC DNA]</scope>
    <source>
        <strain evidence="2 3">TA9734</strain>
    </source>
</reference>
<name>A0ABM7W2H0_9ENTR</name>
<evidence type="ECO:0000313" key="2">
    <source>
        <dbReference type="EMBL" id="BDD53773.1"/>
    </source>
</evidence>
<keyword evidence="1" id="KW-0472">Membrane</keyword>
<evidence type="ECO:0000313" key="3">
    <source>
        <dbReference type="Proteomes" id="UP001320460"/>
    </source>
</evidence>
<proteinExistence type="predicted"/>
<dbReference type="Proteomes" id="UP001320460">
    <property type="component" value="Chromosome"/>
</dbReference>
<accession>A0ABM7W2H0</accession>